<evidence type="ECO:0000256" key="4">
    <source>
        <dbReference type="ARBA" id="ARBA00010561"/>
    </source>
</evidence>
<sequence>MKRWFTGFMMSWGMFLAIPCPCRIWDEKARPHMVACLPLTGGVVGLVWAAMTWLLQRLGCPAPLRAVLLAAAPWLVTGFLHLDGYMDVCDALLSRRDLATRQKILKDSHCGAFAVICMVLLAAGQCALFAGAPWLRLLPLGALPVASRACASVAVQRLHPMGTSQYAAMQRGTGLQLVFPLVCLLAACVVPPVLCGAAGLAPLAAAAGYCLAVWRGFRQLDGMSGDISGFSLTVGELAGAAVLCLVR</sequence>
<comment type="cofactor">
    <cofactor evidence="1 19">
        <name>Mg(2+)</name>
        <dbReference type="ChEBI" id="CHEBI:18420"/>
    </cofactor>
</comment>
<evidence type="ECO:0000313" key="21">
    <source>
        <dbReference type="Proteomes" id="UP001491552"/>
    </source>
</evidence>
<proteinExistence type="inferred from homology"/>
<evidence type="ECO:0000256" key="2">
    <source>
        <dbReference type="ARBA" id="ARBA00004651"/>
    </source>
</evidence>
<evidence type="ECO:0000256" key="17">
    <source>
        <dbReference type="ARBA" id="ARBA00048623"/>
    </source>
</evidence>
<evidence type="ECO:0000313" key="20">
    <source>
        <dbReference type="EMBL" id="MEQ2510993.1"/>
    </source>
</evidence>
<keyword evidence="8 19" id="KW-0169">Cobalamin biosynthesis</keyword>
<evidence type="ECO:0000256" key="13">
    <source>
        <dbReference type="ARBA" id="ARBA00023136"/>
    </source>
</evidence>
<evidence type="ECO:0000256" key="14">
    <source>
        <dbReference type="ARBA" id="ARBA00025228"/>
    </source>
</evidence>
<evidence type="ECO:0000256" key="1">
    <source>
        <dbReference type="ARBA" id="ARBA00001946"/>
    </source>
</evidence>
<keyword evidence="21" id="KW-1185">Reference proteome</keyword>
<evidence type="ECO:0000256" key="16">
    <source>
        <dbReference type="ARBA" id="ARBA00032853"/>
    </source>
</evidence>
<evidence type="ECO:0000256" key="6">
    <source>
        <dbReference type="ARBA" id="ARBA00015850"/>
    </source>
</evidence>
<dbReference type="RefSeq" id="WP_349135689.1">
    <property type="nucleotide sequence ID" value="NZ_JBBMFF010000205.1"/>
</dbReference>
<dbReference type="InterPro" id="IPR003805">
    <property type="entry name" value="CobS"/>
</dbReference>
<dbReference type="PANTHER" id="PTHR34148:SF1">
    <property type="entry name" value="ADENOSYLCOBINAMIDE-GDP RIBAZOLETRANSFERASE"/>
    <property type="match status" value="1"/>
</dbReference>
<evidence type="ECO:0000256" key="11">
    <source>
        <dbReference type="ARBA" id="ARBA00022842"/>
    </source>
</evidence>
<evidence type="ECO:0000256" key="15">
    <source>
        <dbReference type="ARBA" id="ARBA00032605"/>
    </source>
</evidence>
<dbReference type="Proteomes" id="UP001491552">
    <property type="component" value="Unassembled WGS sequence"/>
</dbReference>
<comment type="caution">
    <text evidence="20">The sequence shown here is derived from an EMBL/GenBank/DDBJ whole genome shotgun (WGS) entry which is preliminary data.</text>
</comment>
<feature type="transmembrane region" description="Helical" evidence="19">
    <location>
        <begin position="110"/>
        <end position="131"/>
    </location>
</feature>
<comment type="similarity">
    <text evidence="4 19">Belongs to the CobS family.</text>
</comment>
<evidence type="ECO:0000256" key="7">
    <source>
        <dbReference type="ARBA" id="ARBA00022475"/>
    </source>
</evidence>
<dbReference type="PANTHER" id="PTHR34148">
    <property type="entry name" value="ADENOSYLCOBINAMIDE-GDP RIBAZOLETRANSFERASE"/>
    <property type="match status" value="1"/>
</dbReference>
<comment type="subcellular location">
    <subcellularLocation>
        <location evidence="2 19">Cell membrane</location>
        <topology evidence="2 19">Multi-pass membrane protein</topology>
    </subcellularLocation>
</comment>
<evidence type="ECO:0000256" key="18">
    <source>
        <dbReference type="ARBA" id="ARBA00049504"/>
    </source>
</evidence>
<reference evidence="20 21" key="1">
    <citation type="submission" date="2024-03" db="EMBL/GenBank/DDBJ databases">
        <title>Human intestinal bacterial collection.</title>
        <authorList>
            <person name="Pauvert C."/>
            <person name="Hitch T.C.A."/>
            <person name="Clavel T."/>
        </authorList>
    </citation>
    <scope>NUCLEOTIDE SEQUENCE [LARGE SCALE GENOMIC DNA]</scope>
    <source>
        <strain evidence="20 21">CLA-AA-H192</strain>
    </source>
</reference>
<keyword evidence="9 19" id="KW-0808">Transferase</keyword>
<dbReference type="Pfam" id="PF02654">
    <property type="entry name" value="CobS"/>
    <property type="match status" value="1"/>
</dbReference>
<comment type="catalytic activity">
    <reaction evidence="18 19">
        <text>alpha-ribazole 5'-phosphate + adenosylcob(III)inamide-GDP = adenosylcob(III)alamin 5'-phosphate + GMP + H(+)</text>
        <dbReference type="Rhea" id="RHEA:23560"/>
        <dbReference type="ChEBI" id="CHEBI:15378"/>
        <dbReference type="ChEBI" id="CHEBI:57918"/>
        <dbReference type="ChEBI" id="CHEBI:58115"/>
        <dbReference type="ChEBI" id="CHEBI:60487"/>
        <dbReference type="ChEBI" id="CHEBI:60493"/>
        <dbReference type="EC" id="2.7.8.26"/>
    </reaction>
</comment>
<keyword evidence="12 19" id="KW-1133">Transmembrane helix</keyword>
<evidence type="ECO:0000256" key="8">
    <source>
        <dbReference type="ARBA" id="ARBA00022573"/>
    </source>
</evidence>
<comment type="function">
    <text evidence="14 19">Joins adenosylcobinamide-GDP and alpha-ribazole to generate adenosylcobalamin (Ado-cobalamin). Also synthesizes adenosylcobalamin 5'-phosphate from adenosylcobinamide-GDP and alpha-ribazole 5'-phosphate.</text>
</comment>
<keyword evidence="7 19" id="KW-1003">Cell membrane</keyword>
<feature type="transmembrane region" description="Helical" evidence="19">
    <location>
        <begin position="67"/>
        <end position="89"/>
    </location>
</feature>
<organism evidence="20 21">
    <name type="scientific">Faecousia intestinalis</name>
    <dbReference type="NCBI Taxonomy" id="3133167"/>
    <lineage>
        <taxon>Bacteria</taxon>
        <taxon>Bacillati</taxon>
        <taxon>Bacillota</taxon>
        <taxon>Clostridia</taxon>
        <taxon>Eubacteriales</taxon>
        <taxon>Oscillospiraceae</taxon>
        <taxon>Faecousia</taxon>
    </lineage>
</organism>
<feature type="transmembrane region" description="Helical" evidence="19">
    <location>
        <begin position="33"/>
        <end position="55"/>
    </location>
</feature>
<dbReference type="EMBL" id="JBBMFF010000205">
    <property type="protein sequence ID" value="MEQ2510993.1"/>
    <property type="molecule type" value="Genomic_DNA"/>
</dbReference>
<evidence type="ECO:0000256" key="19">
    <source>
        <dbReference type="HAMAP-Rule" id="MF_00719"/>
    </source>
</evidence>
<keyword evidence="10 19" id="KW-0812">Transmembrane</keyword>
<comment type="pathway">
    <text evidence="3 19">Cofactor biosynthesis; adenosylcobalamin biosynthesis; adenosylcobalamin from cob(II)yrinate a,c-diamide: step 7/7.</text>
</comment>
<protein>
    <recommendedName>
        <fullName evidence="6 19">Adenosylcobinamide-GDP ribazoletransferase</fullName>
        <ecNumber evidence="5 19">2.7.8.26</ecNumber>
    </recommendedName>
    <alternativeName>
        <fullName evidence="16 19">Cobalamin synthase</fullName>
    </alternativeName>
    <alternativeName>
        <fullName evidence="15 19">Cobalamin-5'-phosphate synthase</fullName>
    </alternativeName>
</protein>
<feature type="transmembrane region" description="Helical" evidence="19">
    <location>
        <begin position="177"/>
        <end position="207"/>
    </location>
</feature>
<evidence type="ECO:0000256" key="9">
    <source>
        <dbReference type="ARBA" id="ARBA00022679"/>
    </source>
</evidence>
<evidence type="ECO:0000256" key="5">
    <source>
        <dbReference type="ARBA" id="ARBA00013200"/>
    </source>
</evidence>
<comment type="catalytic activity">
    <reaction evidence="17 19">
        <text>alpha-ribazole + adenosylcob(III)inamide-GDP = adenosylcob(III)alamin + GMP + H(+)</text>
        <dbReference type="Rhea" id="RHEA:16049"/>
        <dbReference type="ChEBI" id="CHEBI:10329"/>
        <dbReference type="ChEBI" id="CHEBI:15378"/>
        <dbReference type="ChEBI" id="CHEBI:18408"/>
        <dbReference type="ChEBI" id="CHEBI:58115"/>
        <dbReference type="ChEBI" id="CHEBI:60487"/>
        <dbReference type="EC" id="2.7.8.26"/>
    </reaction>
</comment>
<keyword evidence="11 19" id="KW-0460">Magnesium</keyword>
<feature type="transmembrane region" description="Helical" evidence="19">
    <location>
        <begin position="227"/>
        <end position="246"/>
    </location>
</feature>
<keyword evidence="13 19" id="KW-0472">Membrane</keyword>
<name>A0ABV1G6U4_9FIRM</name>
<accession>A0ABV1G6U4</accession>
<dbReference type="EC" id="2.7.8.26" evidence="5 19"/>
<gene>
    <name evidence="19" type="primary">cobS</name>
    <name evidence="20" type="ORF">WMO66_07000</name>
</gene>
<evidence type="ECO:0000256" key="12">
    <source>
        <dbReference type="ARBA" id="ARBA00022989"/>
    </source>
</evidence>
<evidence type="ECO:0000256" key="10">
    <source>
        <dbReference type="ARBA" id="ARBA00022692"/>
    </source>
</evidence>
<evidence type="ECO:0000256" key="3">
    <source>
        <dbReference type="ARBA" id="ARBA00004663"/>
    </source>
</evidence>
<dbReference type="GO" id="GO:0051073">
    <property type="term" value="F:adenosylcobinamide-GDP ribazoletransferase activity"/>
    <property type="evidence" value="ECO:0007669"/>
    <property type="project" value="UniProtKB-EC"/>
</dbReference>
<dbReference type="HAMAP" id="MF_00719">
    <property type="entry name" value="CobS"/>
    <property type="match status" value="1"/>
</dbReference>